<dbReference type="EMBL" id="FO203512">
    <property type="protein sequence ID" value="CCK74511.1"/>
    <property type="molecule type" value="Genomic_DNA"/>
</dbReference>
<accession>R4YJL9</accession>
<reference evidence="2 3" key="1">
    <citation type="journal article" date="2013" name="Nat. Commun.">
        <title>Genome sequence and functional genomic analysis of the oil-degrading bacterium Oleispira antarctica.</title>
        <authorList>
            <person name="Kube M."/>
            <person name="Chernikova T.N."/>
            <person name="Al-Ramahi Y."/>
            <person name="Beloqui A."/>
            <person name="Lopez-Cortez N."/>
            <person name="Guazzaroni M.E."/>
            <person name="Heipieper H.J."/>
            <person name="Klages S."/>
            <person name="Kotsyurbenko O.R."/>
            <person name="Langer I."/>
            <person name="Nechitaylo T.Y."/>
            <person name="Lunsdorf H."/>
            <person name="Fernandez M."/>
            <person name="Juarez S."/>
            <person name="Ciordia S."/>
            <person name="Singer A."/>
            <person name="Kagan O."/>
            <person name="Egorova O."/>
            <person name="Petit P.A."/>
            <person name="Stogios P."/>
            <person name="Kim Y."/>
            <person name="Tchigvintsev A."/>
            <person name="Flick R."/>
            <person name="Denaro R."/>
            <person name="Genovese M."/>
            <person name="Albar J.P."/>
            <person name="Reva O.N."/>
            <person name="Martinez-Gomariz M."/>
            <person name="Tran H."/>
            <person name="Ferrer M."/>
            <person name="Savchenko A."/>
            <person name="Yakunin A.F."/>
            <person name="Yakimov M.M."/>
            <person name="Golyshina O.V."/>
            <person name="Reinhardt R."/>
            <person name="Golyshin P.N."/>
        </authorList>
    </citation>
    <scope>NUCLEOTIDE SEQUENCE [LARGE SCALE GENOMIC DNA]</scope>
</reference>
<evidence type="ECO:0000256" key="1">
    <source>
        <dbReference type="SAM" id="MobiDB-lite"/>
    </source>
</evidence>
<protein>
    <submittedName>
        <fullName evidence="2">Uncharacterized protein</fullName>
    </submittedName>
</protein>
<proteinExistence type="predicted"/>
<dbReference type="KEGG" id="oai:OLEAN_C03350"/>
<evidence type="ECO:0000313" key="2">
    <source>
        <dbReference type="EMBL" id="CCK74511.1"/>
    </source>
</evidence>
<name>R4YJL9_OLEAN</name>
<gene>
    <name evidence="2" type="ORF">OLEAN_C03350</name>
</gene>
<dbReference type="HOGENOM" id="CLU_2618539_0_0_6"/>
<feature type="compositionally biased region" description="Polar residues" evidence="1">
    <location>
        <begin position="62"/>
        <end position="78"/>
    </location>
</feature>
<dbReference type="AlphaFoldDB" id="R4YJL9"/>
<feature type="region of interest" description="Disordered" evidence="1">
    <location>
        <begin position="48"/>
        <end position="78"/>
    </location>
</feature>
<keyword evidence="3" id="KW-1185">Reference proteome</keyword>
<evidence type="ECO:0000313" key="3">
    <source>
        <dbReference type="Proteomes" id="UP000032749"/>
    </source>
</evidence>
<sequence length="78" mass="9112">MVSNLKAAGVQIDAQDEPHQGGIHKRYYLMEKLQAEHYLNAINRRTKRRTENKMKQKIKQKVSLSSSNYPTTDNLIKR</sequence>
<dbReference type="Proteomes" id="UP000032749">
    <property type="component" value="Chromosome"/>
</dbReference>
<dbReference type="STRING" id="698738.OLEAN_C03350"/>
<organism evidence="2 3">
    <name type="scientific">Oleispira antarctica RB-8</name>
    <dbReference type="NCBI Taxonomy" id="698738"/>
    <lineage>
        <taxon>Bacteria</taxon>
        <taxon>Pseudomonadati</taxon>
        <taxon>Pseudomonadota</taxon>
        <taxon>Gammaproteobacteria</taxon>
        <taxon>Oceanospirillales</taxon>
        <taxon>Oceanospirillaceae</taxon>
        <taxon>Oleispira</taxon>
    </lineage>
</organism>